<dbReference type="SUPFAM" id="SSF51735">
    <property type="entry name" value="NAD(P)-binding Rossmann-fold domains"/>
    <property type="match status" value="1"/>
</dbReference>
<evidence type="ECO:0000256" key="1">
    <source>
        <dbReference type="ARBA" id="ARBA00006484"/>
    </source>
</evidence>
<accession>A0A4Y9XU54</accession>
<dbReference type="CDD" id="cd05325">
    <property type="entry name" value="carb_red_sniffer_like_SDR_c"/>
    <property type="match status" value="1"/>
</dbReference>
<evidence type="ECO:0008006" key="4">
    <source>
        <dbReference type="Google" id="ProtNLM"/>
    </source>
</evidence>
<name>A0A4Y9XU54_9AGAM</name>
<dbReference type="PANTHER" id="PTHR43544:SF12">
    <property type="entry name" value="NAD(P)-BINDING ROSSMANN-FOLD SUPERFAMILY PROTEIN"/>
    <property type="match status" value="1"/>
</dbReference>
<comment type="similarity">
    <text evidence="1">Belongs to the short-chain dehydrogenases/reductases (SDR) family.</text>
</comment>
<comment type="caution">
    <text evidence="2">The sequence shown here is derived from an EMBL/GenBank/DDBJ whole genome shotgun (WGS) entry which is preliminary data.</text>
</comment>
<sequence>MKANPFILVTPATRGLSLALTRHFLRTTKLPVYATHRSGSASSVAADILKPLQDVEPSRLTLLPLDLADEGSIAAAADKLSESLPDGHDSYLHTAFFTGGMLHPEKQPADIDVAALTETFQTNVIAHLLLIKHFSRFLPSAHTKQANTDTDTNTAKSKSKWVHVSARVGSIADNRRGGWYSYRASKAALNQVVKTFDAQLQMRGLPAMCVGVHPGTMKTGLSKEFWGSVSEEKLFSPEFAAGRLVEVVGGLKDEQRGRIWDWEGKEVPP</sequence>
<dbReference type="PANTHER" id="PTHR43544">
    <property type="entry name" value="SHORT-CHAIN DEHYDROGENASE/REDUCTASE"/>
    <property type="match status" value="1"/>
</dbReference>
<keyword evidence="3" id="KW-1185">Reference proteome</keyword>
<dbReference type="Proteomes" id="UP000298327">
    <property type="component" value="Unassembled WGS sequence"/>
</dbReference>
<dbReference type="InterPro" id="IPR051468">
    <property type="entry name" value="Fungal_SecMetab_SDRs"/>
</dbReference>
<proteinExistence type="inferred from homology"/>
<dbReference type="GO" id="GO:0016491">
    <property type="term" value="F:oxidoreductase activity"/>
    <property type="evidence" value="ECO:0007669"/>
    <property type="project" value="TreeGrafter"/>
</dbReference>
<evidence type="ECO:0000313" key="2">
    <source>
        <dbReference type="EMBL" id="TFY53302.1"/>
    </source>
</evidence>
<reference evidence="2 3" key="1">
    <citation type="submission" date="2019-02" db="EMBL/GenBank/DDBJ databases">
        <title>Genome sequencing of the rare red list fungi Dentipellis fragilis.</title>
        <authorList>
            <person name="Buettner E."/>
            <person name="Kellner H."/>
        </authorList>
    </citation>
    <scope>NUCLEOTIDE SEQUENCE [LARGE SCALE GENOMIC DNA]</scope>
    <source>
        <strain evidence="2 3">DSM 105465</strain>
    </source>
</reference>
<dbReference type="Gene3D" id="3.40.50.720">
    <property type="entry name" value="NAD(P)-binding Rossmann-like Domain"/>
    <property type="match status" value="1"/>
</dbReference>
<dbReference type="AlphaFoldDB" id="A0A4Y9XU54"/>
<dbReference type="Pfam" id="PF00106">
    <property type="entry name" value="adh_short"/>
    <property type="match status" value="1"/>
</dbReference>
<dbReference type="InterPro" id="IPR002347">
    <property type="entry name" value="SDR_fam"/>
</dbReference>
<dbReference type="InterPro" id="IPR036291">
    <property type="entry name" value="NAD(P)-bd_dom_sf"/>
</dbReference>
<organism evidence="2 3">
    <name type="scientific">Dentipellis fragilis</name>
    <dbReference type="NCBI Taxonomy" id="205917"/>
    <lineage>
        <taxon>Eukaryota</taxon>
        <taxon>Fungi</taxon>
        <taxon>Dikarya</taxon>
        <taxon>Basidiomycota</taxon>
        <taxon>Agaricomycotina</taxon>
        <taxon>Agaricomycetes</taxon>
        <taxon>Russulales</taxon>
        <taxon>Hericiaceae</taxon>
        <taxon>Dentipellis</taxon>
    </lineage>
</organism>
<dbReference type="OrthoDB" id="5296at2759"/>
<dbReference type="GO" id="GO:0005737">
    <property type="term" value="C:cytoplasm"/>
    <property type="evidence" value="ECO:0007669"/>
    <property type="project" value="TreeGrafter"/>
</dbReference>
<evidence type="ECO:0000313" key="3">
    <source>
        <dbReference type="Proteomes" id="UP000298327"/>
    </source>
</evidence>
<dbReference type="EMBL" id="SEOQ01001172">
    <property type="protein sequence ID" value="TFY53302.1"/>
    <property type="molecule type" value="Genomic_DNA"/>
</dbReference>
<protein>
    <recommendedName>
        <fullName evidence="4">NAD(P)-binding protein</fullName>
    </recommendedName>
</protein>
<gene>
    <name evidence="2" type="ORF">EVG20_g10179</name>
</gene>